<organism evidence="2 3">
    <name type="scientific">Brevibacterium aurantiacum</name>
    <dbReference type="NCBI Taxonomy" id="273384"/>
    <lineage>
        <taxon>Bacteria</taxon>
        <taxon>Bacillati</taxon>
        <taxon>Actinomycetota</taxon>
        <taxon>Actinomycetes</taxon>
        <taxon>Micrococcales</taxon>
        <taxon>Brevibacteriaceae</taxon>
        <taxon>Brevibacterium</taxon>
    </lineage>
</organism>
<evidence type="ECO:0000256" key="1">
    <source>
        <dbReference type="SAM" id="Phobius"/>
    </source>
</evidence>
<protein>
    <submittedName>
        <fullName evidence="2">Uncharacterized protein</fullName>
    </submittedName>
</protein>
<reference evidence="2 3" key="1">
    <citation type="submission" date="2017-12" db="EMBL/GenBank/DDBJ databases">
        <authorList>
            <person name="Levesque S."/>
        </authorList>
    </citation>
    <scope>NUCLEOTIDE SEQUENCE [LARGE SCALE GENOMIC DNA]</scope>
    <source>
        <strain evidence="2 3">SMQ-1417</strain>
    </source>
</reference>
<keyword evidence="1" id="KW-0472">Membrane</keyword>
<gene>
    <name evidence="2" type="ORF">CXR23_05670</name>
</gene>
<keyword evidence="1" id="KW-1133">Transmembrane helix</keyword>
<accession>A0A3Q9NQN1</accession>
<dbReference type="EMBL" id="CP025330">
    <property type="protein sequence ID" value="AZT92696.1"/>
    <property type="molecule type" value="Genomic_DNA"/>
</dbReference>
<feature type="transmembrane region" description="Helical" evidence="1">
    <location>
        <begin position="66"/>
        <end position="83"/>
    </location>
</feature>
<evidence type="ECO:0000313" key="2">
    <source>
        <dbReference type="EMBL" id="AZT92696.1"/>
    </source>
</evidence>
<keyword evidence="1" id="KW-0812">Transmembrane</keyword>
<reference evidence="2 3" key="2">
    <citation type="submission" date="2019-01" db="EMBL/GenBank/DDBJ databases">
        <title>Comparative genomic analysis of Brevibacterium aurantiacum sheds light on its evolution and its adaptation to smear-ripened cheeses.</title>
        <authorList>
            <person name="Moineau S."/>
        </authorList>
    </citation>
    <scope>NUCLEOTIDE SEQUENCE [LARGE SCALE GENOMIC DNA]</scope>
    <source>
        <strain evidence="2 3">SMQ-1417</strain>
    </source>
</reference>
<dbReference type="AlphaFoldDB" id="A0A3Q9NQN1"/>
<proteinExistence type="predicted"/>
<dbReference type="Proteomes" id="UP000283000">
    <property type="component" value="Chromosome"/>
</dbReference>
<evidence type="ECO:0000313" key="3">
    <source>
        <dbReference type="Proteomes" id="UP000283000"/>
    </source>
</evidence>
<feature type="transmembrane region" description="Helical" evidence="1">
    <location>
        <begin position="27"/>
        <end position="46"/>
    </location>
</feature>
<dbReference type="RefSeq" id="WP_127362827.1">
    <property type="nucleotide sequence ID" value="NZ_CP025330.1"/>
</dbReference>
<sequence>MLTMIEFPVERWFDSDWPTTTQTIENAHTMAPACLVGLTGVAFIIWGGVQTMSARSGAGKVSTKRLLTLIGILVSFCTLWVLSDVDGIGPVKPRVW</sequence>
<name>A0A3Q9NQN1_BREAU</name>